<evidence type="ECO:0000313" key="2">
    <source>
        <dbReference type="Proteomes" id="UP000828390"/>
    </source>
</evidence>
<reference evidence="1" key="2">
    <citation type="submission" date="2020-11" db="EMBL/GenBank/DDBJ databases">
        <authorList>
            <person name="McCartney M.A."/>
            <person name="Auch B."/>
            <person name="Kono T."/>
            <person name="Mallez S."/>
            <person name="Becker A."/>
            <person name="Gohl D.M."/>
            <person name="Silverstein K.A.T."/>
            <person name="Koren S."/>
            <person name="Bechman K.B."/>
            <person name="Herman A."/>
            <person name="Abrahante J.E."/>
            <person name="Garbe J."/>
        </authorList>
    </citation>
    <scope>NUCLEOTIDE SEQUENCE</scope>
    <source>
        <strain evidence="1">Duluth1</strain>
        <tissue evidence="1">Whole animal</tissue>
    </source>
</reference>
<reference evidence="1" key="1">
    <citation type="journal article" date="2019" name="bioRxiv">
        <title>The Genome of the Zebra Mussel, Dreissena polymorpha: A Resource for Invasive Species Research.</title>
        <authorList>
            <person name="McCartney M.A."/>
            <person name="Auch B."/>
            <person name="Kono T."/>
            <person name="Mallez S."/>
            <person name="Zhang Y."/>
            <person name="Obille A."/>
            <person name="Becker A."/>
            <person name="Abrahante J.E."/>
            <person name="Garbe J."/>
            <person name="Badalamenti J.P."/>
            <person name="Herman A."/>
            <person name="Mangelson H."/>
            <person name="Liachko I."/>
            <person name="Sullivan S."/>
            <person name="Sone E.D."/>
            <person name="Koren S."/>
            <person name="Silverstein K.A.T."/>
            <person name="Beckman K.B."/>
            <person name="Gohl D.M."/>
        </authorList>
    </citation>
    <scope>NUCLEOTIDE SEQUENCE</scope>
    <source>
        <strain evidence="1">Duluth1</strain>
        <tissue evidence="1">Whole animal</tissue>
    </source>
</reference>
<gene>
    <name evidence="1" type="ORF">DPMN_005179</name>
</gene>
<dbReference type="AlphaFoldDB" id="A0A9D4MPV4"/>
<accession>A0A9D4MPV4</accession>
<dbReference type="Proteomes" id="UP000828390">
    <property type="component" value="Unassembled WGS sequence"/>
</dbReference>
<dbReference type="EMBL" id="JAIWYP010000001">
    <property type="protein sequence ID" value="KAH3881255.1"/>
    <property type="molecule type" value="Genomic_DNA"/>
</dbReference>
<keyword evidence="2" id="KW-1185">Reference proteome</keyword>
<comment type="caution">
    <text evidence="1">The sequence shown here is derived from an EMBL/GenBank/DDBJ whole genome shotgun (WGS) entry which is preliminary data.</text>
</comment>
<name>A0A9D4MPV4_DREPO</name>
<evidence type="ECO:0000313" key="1">
    <source>
        <dbReference type="EMBL" id="KAH3881255.1"/>
    </source>
</evidence>
<protein>
    <submittedName>
        <fullName evidence="1">Uncharacterized protein</fullName>
    </submittedName>
</protein>
<sequence>MIEKVKTTDNSPKLLRDALHTTEKQSFWNRIWKAFANSLDPDERPQNMVYHQDPNCKFLDAFRVASSAKHVQHSGLELDK</sequence>
<organism evidence="1 2">
    <name type="scientific">Dreissena polymorpha</name>
    <name type="common">Zebra mussel</name>
    <name type="synonym">Mytilus polymorpha</name>
    <dbReference type="NCBI Taxonomy" id="45954"/>
    <lineage>
        <taxon>Eukaryota</taxon>
        <taxon>Metazoa</taxon>
        <taxon>Spiralia</taxon>
        <taxon>Lophotrochozoa</taxon>
        <taxon>Mollusca</taxon>
        <taxon>Bivalvia</taxon>
        <taxon>Autobranchia</taxon>
        <taxon>Heteroconchia</taxon>
        <taxon>Euheterodonta</taxon>
        <taxon>Imparidentia</taxon>
        <taxon>Neoheterodontei</taxon>
        <taxon>Myida</taxon>
        <taxon>Dreissenoidea</taxon>
        <taxon>Dreissenidae</taxon>
        <taxon>Dreissena</taxon>
    </lineage>
</organism>
<proteinExistence type="predicted"/>